<keyword evidence="3" id="KW-1185">Reference proteome</keyword>
<gene>
    <name evidence="2" type="ORF">PGLA1383_LOCUS44318</name>
</gene>
<organism evidence="2 3">
    <name type="scientific">Polarella glacialis</name>
    <name type="common">Dinoflagellate</name>
    <dbReference type="NCBI Taxonomy" id="89957"/>
    <lineage>
        <taxon>Eukaryota</taxon>
        <taxon>Sar</taxon>
        <taxon>Alveolata</taxon>
        <taxon>Dinophyceae</taxon>
        <taxon>Suessiales</taxon>
        <taxon>Suessiaceae</taxon>
        <taxon>Polarella</taxon>
    </lineage>
</organism>
<protein>
    <submittedName>
        <fullName evidence="2">Uncharacterized protein</fullName>
    </submittedName>
</protein>
<accession>A0A813GVQ2</accession>
<reference evidence="2" key="1">
    <citation type="submission" date="2021-02" db="EMBL/GenBank/DDBJ databases">
        <authorList>
            <person name="Dougan E. K."/>
            <person name="Rhodes N."/>
            <person name="Thang M."/>
            <person name="Chan C."/>
        </authorList>
    </citation>
    <scope>NUCLEOTIDE SEQUENCE</scope>
</reference>
<comment type="caution">
    <text evidence="2">The sequence shown here is derived from an EMBL/GenBank/DDBJ whole genome shotgun (WGS) entry which is preliminary data.</text>
</comment>
<feature type="region of interest" description="Disordered" evidence="1">
    <location>
        <begin position="61"/>
        <end position="80"/>
    </location>
</feature>
<evidence type="ECO:0000256" key="1">
    <source>
        <dbReference type="SAM" id="MobiDB-lite"/>
    </source>
</evidence>
<evidence type="ECO:0000313" key="2">
    <source>
        <dbReference type="EMBL" id="CAE8627587.1"/>
    </source>
</evidence>
<dbReference type="AlphaFoldDB" id="A0A813GVQ2"/>
<dbReference type="Proteomes" id="UP000654075">
    <property type="component" value="Unassembled WGS sequence"/>
</dbReference>
<proteinExistence type="predicted"/>
<evidence type="ECO:0000313" key="3">
    <source>
        <dbReference type="Proteomes" id="UP000654075"/>
    </source>
</evidence>
<feature type="compositionally biased region" description="Basic and acidic residues" evidence="1">
    <location>
        <begin position="192"/>
        <end position="208"/>
    </location>
</feature>
<feature type="region of interest" description="Disordered" evidence="1">
    <location>
        <begin position="182"/>
        <end position="225"/>
    </location>
</feature>
<dbReference type="EMBL" id="CAJNNV010029214">
    <property type="protein sequence ID" value="CAE8627587.1"/>
    <property type="molecule type" value="Genomic_DNA"/>
</dbReference>
<sequence length="225" mass="24636">MHSLRSDCPHGAASVPAAYGIKFIPHRTLIGADGRVFKNFGFRGAIGFSWSVVDRALADPVSQQVPSRPSKQRRSELMQPGILKSPSSAFEIIRHSASYAERPGARERASSVCARSVLRRPSSQELQWQAGIAKAFRLESCPSVLPELSPVHGLGALSLVGAVGKMRGVSATRLRPGREVGTMRNFANPQHLHKDPKEAKSTDERQEVQEPTLLRRSTVRRATVK</sequence>
<name>A0A813GVQ2_POLGL</name>